<organism evidence="2 3">
    <name type="scientific">Corynebacterium lizhenjunii</name>
    <dbReference type="NCBI Taxonomy" id="2709394"/>
    <lineage>
        <taxon>Bacteria</taxon>
        <taxon>Bacillati</taxon>
        <taxon>Actinomycetota</taxon>
        <taxon>Actinomycetes</taxon>
        <taxon>Mycobacteriales</taxon>
        <taxon>Corynebacteriaceae</taxon>
        <taxon>Corynebacterium</taxon>
    </lineage>
</organism>
<dbReference type="Gene3D" id="2.60.40.20">
    <property type="entry name" value="Alpha-amylase inhibitor"/>
    <property type="match status" value="1"/>
</dbReference>
<sequence length="131" mass="13711">MSKSHSYVTSAICAVALSAATQSAPAIAAENAFENDESSQVIITVEESGEISSISSSSSTGKLRSASDRAPDCISAVPEKGFVQVYNHCDWDIRVKVIFAFAADSACKLVIAGTRTNIALHKGRIDGVVTC</sequence>
<dbReference type="InterPro" id="IPR036379">
    <property type="entry name" value="A-amylase_inhib_sf"/>
</dbReference>
<evidence type="ECO:0000313" key="2">
    <source>
        <dbReference type="EMBL" id="QPK79276.1"/>
    </source>
</evidence>
<reference evidence="2 3" key="1">
    <citation type="submission" date="2020-11" db="EMBL/GenBank/DDBJ databases">
        <title>Corynebacterium sp. ZJ-599.</title>
        <authorList>
            <person name="Zhou J."/>
        </authorList>
    </citation>
    <scope>NUCLEOTIDE SEQUENCE [LARGE SCALE GENOMIC DNA]</scope>
    <source>
        <strain evidence="2 3">ZJ-599</strain>
    </source>
</reference>
<evidence type="ECO:0000256" key="1">
    <source>
        <dbReference type="SAM" id="SignalP"/>
    </source>
</evidence>
<dbReference type="SUPFAM" id="SSF49498">
    <property type="entry name" value="alpha-Amylase inhibitor tendamistat"/>
    <property type="match status" value="1"/>
</dbReference>
<evidence type="ECO:0000313" key="3">
    <source>
        <dbReference type="Proteomes" id="UP000594681"/>
    </source>
</evidence>
<dbReference type="RefSeq" id="WP_165011174.1">
    <property type="nucleotide sequence ID" value="NZ_CP064954.1"/>
</dbReference>
<dbReference type="AlphaFoldDB" id="A0A7T0PAN9"/>
<proteinExistence type="predicted"/>
<keyword evidence="1" id="KW-0732">Signal</keyword>
<feature type="signal peptide" evidence="1">
    <location>
        <begin position="1"/>
        <end position="28"/>
    </location>
</feature>
<protein>
    <submittedName>
        <fullName evidence="2">Uncharacterized protein</fullName>
    </submittedName>
</protein>
<feature type="chain" id="PRO_5032718036" evidence="1">
    <location>
        <begin position="29"/>
        <end position="131"/>
    </location>
</feature>
<keyword evidence="3" id="KW-1185">Reference proteome</keyword>
<dbReference type="Proteomes" id="UP000594681">
    <property type="component" value="Chromosome"/>
</dbReference>
<accession>A0A7T0PAN9</accession>
<dbReference type="GO" id="GO:0015066">
    <property type="term" value="F:alpha-amylase inhibitor activity"/>
    <property type="evidence" value="ECO:0007669"/>
    <property type="project" value="InterPro"/>
</dbReference>
<gene>
    <name evidence="2" type="ORF">G7Y31_00655</name>
</gene>
<dbReference type="EMBL" id="CP064954">
    <property type="protein sequence ID" value="QPK79276.1"/>
    <property type="molecule type" value="Genomic_DNA"/>
</dbReference>
<name>A0A7T0PAN9_9CORY</name>
<dbReference type="KEGG" id="cliz:G7Y31_00655"/>